<reference evidence="8 9" key="1">
    <citation type="journal article" date="2017" name="Front. Microbiol.">
        <title>Genome of Ca. Pandoraea novymonadis, an Endosymbiotic Bacterium of the Trypanosomatid Novymonas esmeraldas.</title>
        <authorList>
            <person name="Kostygov A.Y."/>
            <person name="Butenko A."/>
            <person name="Nenarokova A."/>
            <person name="Tashyreva D."/>
            <person name="Flegontov P."/>
            <person name="Lukes J."/>
            <person name="Yurchenko V."/>
        </authorList>
    </citation>
    <scope>NUCLEOTIDE SEQUENCE [LARGE SCALE GENOMIC DNA]</scope>
    <source>
        <strain evidence="8 9">E262</strain>
    </source>
</reference>
<keyword evidence="5 6" id="KW-0129">CBS domain</keyword>
<dbReference type="InterPro" id="IPR044751">
    <property type="entry name" value="Ion_transp-like_CBS"/>
</dbReference>
<dbReference type="InterPro" id="IPR005170">
    <property type="entry name" value="Transptr-assoc_dom"/>
</dbReference>
<feature type="domain" description="CBS" evidence="7">
    <location>
        <begin position="131"/>
        <end position="191"/>
    </location>
</feature>
<dbReference type="InterPro" id="IPR000644">
    <property type="entry name" value="CBS_dom"/>
</dbReference>
<dbReference type="RefSeq" id="WP_106182734.1">
    <property type="nucleotide sequence ID" value="NZ_MUHY01000001.1"/>
</dbReference>
<organism evidence="8 9">
    <name type="scientific">Candidatus Pandoraea novymonadis</name>
    <dbReference type="NCBI Taxonomy" id="1808959"/>
    <lineage>
        <taxon>Bacteria</taxon>
        <taxon>Pseudomonadati</taxon>
        <taxon>Pseudomonadota</taxon>
        <taxon>Betaproteobacteria</taxon>
        <taxon>Burkholderiales</taxon>
        <taxon>Burkholderiaceae</taxon>
        <taxon>Pandoraea</taxon>
    </lineage>
</organism>
<dbReference type="InterPro" id="IPR016169">
    <property type="entry name" value="FAD-bd_PCMH_sub2"/>
</dbReference>
<dbReference type="Proteomes" id="UP000242660">
    <property type="component" value="Unassembled WGS sequence"/>
</dbReference>
<dbReference type="Pfam" id="PF03471">
    <property type="entry name" value="CorC_HlyC"/>
    <property type="match status" value="1"/>
</dbReference>
<dbReference type="Pfam" id="PF00571">
    <property type="entry name" value="CBS"/>
    <property type="match status" value="1"/>
</dbReference>
<dbReference type="SUPFAM" id="SSF54631">
    <property type="entry name" value="CBS-domain pair"/>
    <property type="match status" value="1"/>
</dbReference>
<dbReference type="PANTHER" id="PTHR22777:SF32">
    <property type="entry name" value="UPF0053 INNER MEMBRANE PROTEIN YFJD"/>
    <property type="match status" value="1"/>
</dbReference>
<protein>
    <submittedName>
        <fullName evidence="8">Hemolysin C</fullName>
    </submittedName>
</protein>
<comment type="subcellular location">
    <subcellularLocation>
        <location evidence="1">Cell membrane</location>
        <topology evidence="1">Multi-pass membrane protein</topology>
    </subcellularLocation>
</comment>
<dbReference type="Gene3D" id="3.30.465.10">
    <property type="match status" value="1"/>
</dbReference>
<dbReference type="CDD" id="cd04590">
    <property type="entry name" value="CBS_pair_CorC_HlyC_assoc"/>
    <property type="match status" value="1"/>
</dbReference>
<evidence type="ECO:0000313" key="8">
    <source>
        <dbReference type="EMBL" id="PSB92419.1"/>
    </source>
</evidence>
<evidence type="ECO:0000256" key="3">
    <source>
        <dbReference type="ARBA" id="ARBA00022475"/>
    </source>
</evidence>
<keyword evidence="4" id="KW-0677">Repeat</keyword>
<keyword evidence="3" id="KW-1003">Cell membrane</keyword>
<gene>
    <name evidence="8" type="primary">tlyC_1</name>
    <name evidence="8" type="ORF">BZL35_00661</name>
</gene>
<dbReference type="PROSITE" id="PS51371">
    <property type="entry name" value="CBS"/>
    <property type="match status" value="2"/>
</dbReference>
<accession>A0ABX5FFD3</accession>
<evidence type="ECO:0000313" key="9">
    <source>
        <dbReference type="Proteomes" id="UP000242660"/>
    </source>
</evidence>
<evidence type="ECO:0000256" key="2">
    <source>
        <dbReference type="ARBA" id="ARBA00006337"/>
    </source>
</evidence>
<evidence type="ECO:0000256" key="5">
    <source>
        <dbReference type="ARBA" id="ARBA00023122"/>
    </source>
</evidence>
<dbReference type="SMART" id="SM01091">
    <property type="entry name" value="CorC_HlyC"/>
    <property type="match status" value="1"/>
</dbReference>
<comment type="caution">
    <text evidence="8">The sequence shown here is derived from an EMBL/GenBank/DDBJ whole genome shotgun (WGS) entry which is preliminary data.</text>
</comment>
<evidence type="ECO:0000256" key="1">
    <source>
        <dbReference type="ARBA" id="ARBA00004651"/>
    </source>
</evidence>
<dbReference type="SUPFAM" id="SSF56176">
    <property type="entry name" value="FAD-binding/transporter-associated domain-like"/>
    <property type="match status" value="1"/>
</dbReference>
<keyword evidence="3" id="KW-0472">Membrane</keyword>
<dbReference type="EMBL" id="MUHY01000001">
    <property type="protein sequence ID" value="PSB92419.1"/>
    <property type="molecule type" value="Genomic_DNA"/>
</dbReference>
<name>A0ABX5FFD3_9BURK</name>
<dbReference type="InterPro" id="IPR036318">
    <property type="entry name" value="FAD-bd_PCMH-like_sf"/>
</dbReference>
<dbReference type="Gene3D" id="3.10.580.10">
    <property type="entry name" value="CBS-domain"/>
    <property type="match status" value="1"/>
</dbReference>
<evidence type="ECO:0000256" key="4">
    <source>
        <dbReference type="ARBA" id="ARBA00022737"/>
    </source>
</evidence>
<dbReference type="InterPro" id="IPR046342">
    <property type="entry name" value="CBS_dom_sf"/>
</dbReference>
<keyword evidence="9" id="KW-1185">Reference proteome</keyword>
<evidence type="ECO:0000256" key="6">
    <source>
        <dbReference type="PROSITE-ProRule" id="PRU00703"/>
    </source>
</evidence>
<proteinExistence type="inferred from homology"/>
<feature type="domain" description="CBS" evidence="7">
    <location>
        <begin position="66"/>
        <end position="125"/>
    </location>
</feature>
<evidence type="ECO:0000259" key="7">
    <source>
        <dbReference type="PROSITE" id="PS51371"/>
    </source>
</evidence>
<sequence>MALNTFVRALLKVFGIFKRKTITEAKISRDELHPVILKTSNYIQKKPSSLPLNLLDLKKITVEDVMVPRAHIEALDISAPLEELLQQLEICYHNKLPVYDTEIDNIVGILHIRCMLSVLRNSDNLTVDTLRNKLVEPYFIPSDTSALQQLQYFEENHRSVGLVVNEYGEVKGLITSEDIIKELISEFTNDLRIISNYNQSGWTLKGDCIINGAVSLRDINRQLGIQLSTKGPKTLNGLILETLREIPEACVSMEIDGCRMEIMKIDNQAIQTVRLFRPALKPIVQDH</sequence>
<comment type="similarity">
    <text evidence="2">Belongs to the UPF0053 family.</text>
</comment>
<dbReference type="PANTHER" id="PTHR22777">
    <property type="entry name" value="HEMOLYSIN-RELATED"/>
    <property type="match status" value="1"/>
</dbReference>